<dbReference type="Pfam" id="PF01471">
    <property type="entry name" value="PG_binding_1"/>
    <property type="match status" value="1"/>
</dbReference>
<feature type="domain" description="Peptidoglycan binding-like" evidence="2">
    <location>
        <begin position="54"/>
        <end position="109"/>
    </location>
</feature>
<feature type="compositionally biased region" description="Polar residues" evidence="1">
    <location>
        <begin position="15"/>
        <end position="28"/>
    </location>
</feature>
<sequence length="111" mass="11744">MAHQAQPEEQPLAKSESQPKAQPTSYPGIQPLAQSVKMQAVSSSGLPTLRFGNTGSTVRTLQRLLISNGYFVQVDGVFGALTEVAVRAFQSSRGLKADGVVGSRTWALLSG</sequence>
<evidence type="ECO:0000313" key="4">
    <source>
        <dbReference type="Proteomes" id="UP000718564"/>
    </source>
</evidence>
<keyword evidence="4" id="KW-1185">Reference proteome</keyword>
<dbReference type="InterPro" id="IPR036366">
    <property type="entry name" value="PGBDSf"/>
</dbReference>
<evidence type="ECO:0000313" key="3">
    <source>
        <dbReference type="EMBL" id="NMG22521.1"/>
    </source>
</evidence>
<dbReference type="InterPro" id="IPR002477">
    <property type="entry name" value="Peptidoglycan-bd-like"/>
</dbReference>
<protein>
    <submittedName>
        <fullName evidence="3">Peptidoglycan-binding protein</fullName>
    </submittedName>
</protein>
<feature type="region of interest" description="Disordered" evidence="1">
    <location>
        <begin position="1"/>
        <end position="28"/>
    </location>
</feature>
<comment type="caution">
    <text evidence="3">The sequence shown here is derived from an EMBL/GenBank/DDBJ whole genome shotgun (WGS) entry which is preliminary data.</text>
</comment>
<dbReference type="InterPro" id="IPR036365">
    <property type="entry name" value="PGBD-like_sf"/>
</dbReference>
<dbReference type="Proteomes" id="UP000718564">
    <property type="component" value="Unassembled WGS sequence"/>
</dbReference>
<organism evidence="3 4">
    <name type="scientific">Brasilonema bromeliae SPC951</name>
    <dbReference type="NCBI Taxonomy" id="385972"/>
    <lineage>
        <taxon>Bacteria</taxon>
        <taxon>Bacillati</taxon>
        <taxon>Cyanobacteriota</taxon>
        <taxon>Cyanophyceae</taxon>
        <taxon>Nostocales</taxon>
        <taxon>Scytonemataceae</taxon>
        <taxon>Brasilonema</taxon>
        <taxon>Bromeliae group (in: Brasilonema)</taxon>
    </lineage>
</organism>
<accession>A0ABX1PDV9</accession>
<reference evidence="3 4" key="1">
    <citation type="submission" date="2018-06" db="EMBL/GenBank/DDBJ databases">
        <title>Comparative genomics of Brasilonema spp. strains.</title>
        <authorList>
            <person name="Alvarenga D.O."/>
            <person name="Fiore M.F."/>
            <person name="Varani A.M."/>
        </authorList>
    </citation>
    <scope>NUCLEOTIDE SEQUENCE [LARGE SCALE GENOMIC DNA]</scope>
    <source>
        <strain evidence="3 4">SPC951</strain>
    </source>
</reference>
<gene>
    <name evidence="3" type="ORF">DP116_24965</name>
</gene>
<dbReference type="SUPFAM" id="SSF47090">
    <property type="entry name" value="PGBD-like"/>
    <property type="match status" value="1"/>
</dbReference>
<dbReference type="Gene3D" id="1.10.101.10">
    <property type="entry name" value="PGBD-like superfamily/PGBD"/>
    <property type="match status" value="1"/>
</dbReference>
<evidence type="ECO:0000259" key="2">
    <source>
        <dbReference type="Pfam" id="PF01471"/>
    </source>
</evidence>
<evidence type="ECO:0000256" key="1">
    <source>
        <dbReference type="SAM" id="MobiDB-lite"/>
    </source>
</evidence>
<name>A0ABX1PDV9_9CYAN</name>
<dbReference type="RefSeq" id="WP_169157711.1">
    <property type="nucleotide sequence ID" value="NZ_CAWPJE010000272.1"/>
</dbReference>
<dbReference type="EMBL" id="QMEB01000270">
    <property type="protein sequence ID" value="NMG22521.1"/>
    <property type="molecule type" value="Genomic_DNA"/>
</dbReference>
<proteinExistence type="predicted"/>